<dbReference type="Proteomes" id="UP001353858">
    <property type="component" value="Unassembled WGS sequence"/>
</dbReference>
<evidence type="ECO:0000256" key="1">
    <source>
        <dbReference type="SAM" id="Phobius"/>
    </source>
</evidence>
<organism evidence="2 3">
    <name type="scientific">Aquatica leii</name>
    <dbReference type="NCBI Taxonomy" id="1421715"/>
    <lineage>
        <taxon>Eukaryota</taxon>
        <taxon>Metazoa</taxon>
        <taxon>Ecdysozoa</taxon>
        <taxon>Arthropoda</taxon>
        <taxon>Hexapoda</taxon>
        <taxon>Insecta</taxon>
        <taxon>Pterygota</taxon>
        <taxon>Neoptera</taxon>
        <taxon>Endopterygota</taxon>
        <taxon>Coleoptera</taxon>
        <taxon>Polyphaga</taxon>
        <taxon>Elateriformia</taxon>
        <taxon>Elateroidea</taxon>
        <taxon>Lampyridae</taxon>
        <taxon>Luciolinae</taxon>
        <taxon>Aquatica</taxon>
    </lineage>
</organism>
<keyword evidence="1" id="KW-1133">Transmembrane helix</keyword>
<accession>A0AAN7Q671</accession>
<keyword evidence="1" id="KW-0812">Transmembrane</keyword>
<evidence type="ECO:0000313" key="3">
    <source>
        <dbReference type="Proteomes" id="UP001353858"/>
    </source>
</evidence>
<keyword evidence="3" id="KW-1185">Reference proteome</keyword>
<protein>
    <submittedName>
        <fullName evidence="2">Uncharacterized protein</fullName>
    </submittedName>
</protein>
<keyword evidence="1" id="KW-0472">Membrane</keyword>
<dbReference type="AlphaFoldDB" id="A0AAN7Q671"/>
<proteinExistence type="predicted"/>
<name>A0AAN7Q671_9COLE</name>
<evidence type="ECO:0000313" key="2">
    <source>
        <dbReference type="EMBL" id="KAK4881555.1"/>
    </source>
</evidence>
<sequence>MISISSVAHSGSLTLHVIMANFSLHVLLGDLLCLTLAFIFAPGVSAEVEVDDKVSMLASASSMNKDLSDFLSAAVEVHILIIELHFD</sequence>
<comment type="caution">
    <text evidence="2">The sequence shown here is derived from an EMBL/GenBank/DDBJ whole genome shotgun (WGS) entry which is preliminary data.</text>
</comment>
<reference evidence="3" key="1">
    <citation type="submission" date="2023-01" db="EMBL/GenBank/DDBJ databases">
        <title>Key to firefly adult light organ development and bioluminescence: homeobox transcription factors regulate luciferase expression and transportation to peroxisome.</title>
        <authorList>
            <person name="Fu X."/>
        </authorList>
    </citation>
    <scope>NUCLEOTIDE SEQUENCE [LARGE SCALE GENOMIC DNA]</scope>
</reference>
<gene>
    <name evidence="2" type="ORF">RN001_004874</name>
</gene>
<feature type="transmembrane region" description="Helical" evidence="1">
    <location>
        <begin position="22"/>
        <end position="46"/>
    </location>
</feature>
<dbReference type="EMBL" id="JARPUR010000002">
    <property type="protein sequence ID" value="KAK4881555.1"/>
    <property type="molecule type" value="Genomic_DNA"/>
</dbReference>